<dbReference type="SUPFAM" id="SSF52440">
    <property type="entry name" value="PreATP-grasp domain"/>
    <property type="match status" value="1"/>
</dbReference>
<dbReference type="InterPro" id="IPR050856">
    <property type="entry name" value="Biotin_carboxylase_complex"/>
</dbReference>
<dbReference type="SUPFAM" id="SSF50891">
    <property type="entry name" value="Cyclophilin-like"/>
    <property type="match status" value="2"/>
</dbReference>
<keyword evidence="6" id="KW-0092">Biotin</keyword>
<dbReference type="FunFam" id="3.40.50.20:FF:000010">
    <property type="entry name" value="Propionyl-CoA carboxylase subunit alpha"/>
    <property type="match status" value="1"/>
</dbReference>
<evidence type="ECO:0000313" key="12">
    <source>
        <dbReference type="EMBL" id="PHH60924.1"/>
    </source>
</evidence>
<dbReference type="InterPro" id="IPR016185">
    <property type="entry name" value="PreATP-grasp_dom_sf"/>
</dbReference>
<evidence type="ECO:0000256" key="3">
    <source>
        <dbReference type="ARBA" id="ARBA00022741"/>
    </source>
</evidence>
<evidence type="ECO:0000256" key="6">
    <source>
        <dbReference type="ARBA" id="ARBA00023267"/>
    </source>
</evidence>
<dbReference type="Pfam" id="PF00364">
    <property type="entry name" value="Biotin_lipoyl"/>
    <property type="match status" value="1"/>
</dbReference>
<dbReference type="PANTHER" id="PTHR18866:SF128">
    <property type="entry name" value="UREA AMIDOLYASE"/>
    <property type="match status" value="1"/>
</dbReference>
<dbReference type="InterPro" id="IPR011053">
    <property type="entry name" value="Single_hybrid_motif"/>
</dbReference>
<dbReference type="PROSITE" id="PS50975">
    <property type="entry name" value="ATP_GRASP"/>
    <property type="match status" value="1"/>
</dbReference>
<dbReference type="AlphaFoldDB" id="A0A2C5Y1T7"/>
<dbReference type="Pfam" id="PF02786">
    <property type="entry name" value="CPSase_L_D2"/>
    <property type="match status" value="1"/>
</dbReference>
<keyword evidence="5 7" id="KW-0067">ATP-binding</keyword>
<protein>
    <recommendedName>
        <fullName evidence="14">Urea carboxylase</fullName>
    </recommendedName>
</protein>
<dbReference type="Pfam" id="PF02626">
    <property type="entry name" value="CT_A_B"/>
    <property type="match status" value="1"/>
</dbReference>
<dbReference type="PROSITE" id="PS50968">
    <property type="entry name" value="BIOTINYL_LIPOYL"/>
    <property type="match status" value="1"/>
</dbReference>
<dbReference type="SUPFAM" id="SSF51230">
    <property type="entry name" value="Single hybrid motif"/>
    <property type="match status" value="1"/>
</dbReference>
<feature type="domain" description="Lipoyl-binding" evidence="9">
    <location>
        <begin position="1155"/>
        <end position="1235"/>
    </location>
</feature>
<dbReference type="InterPro" id="IPR029000">
    <property type="entry name" value="Cyclophilin-like_dom_sf"/>
</dbReference>
<gene>
    <name evidence="12" type="ORF">CDD81_1035</name>
</gene>
<dbReference type="PROSITE" id="PS00867">
    <property type="entry name" value="CPSASE_2"/>
    <property type="match status" value="1"/>
</dbReference>
<dbReference type="Pfam" id="PF02682">
    <property type="entry name" value="CT_C_D"/>
    <property type="match status" value="1"/>
</dbReference>
<dbReference type="PANTHER" id="PTHR18866">
    <property type="entry name" value="CARBOXYLASE:PYRUVATE/ACETYL-COA/PROPIONYL-COA CARBOXYLASE"/>
    <property type="match status" value="1"/>
</dbReference>
<reference evidence="12 13" key="1">
    <citation type="submission" date="2017-06" db="EMBL/GenBank/DDBJ databases">
        <title>Ant-infecting Ophiocordyceps genomes reveal a high diversity of potential behavioral manipulation genes and a possible major role for enterotoxins.</title>
        <authorList>
            <person name="De Bekker C."/>
            <person name="Evans H.C."/>
            <person name="Brachmann A."/>
            <person name="Hughes D.P."/>
        </authorList>
    </citation>
    <scope>NUCLEOTIDE SEQUENCE [LARGE SCALE GENOMIC DNA]</scope>
    <source>
        <strain evidence="12 13">Map64</strain>
    </source>
</reference>
<evidence type="ECO:0000259" key="9">
    <source>
        <dbReference type="PROSITE" id="PS50968"/>
    </source>
</evidence>
<name>A0A2C5Y1T7_9HYPO</name>
<dbReference type="EMBL" id="NJET01000123">
    <property type="protein sequence ID" value="PHH60924.1"/>
    <property type="molecule type" value="Genomic_DNA"/>
</dbReference>
<dbReference type="PROSITE" id="PS50979">
    <property type="entry name" value="BC"/>
    <property type="match status" value="1"/>
</dbReference>
<dbReference type="PROSITE" id="PS00866">
    <property type="entry name" value="CPSASE_1"/>
    <property type="match status" value="1"/>
</dbReference>
<dbReference type="SUPFAM" id="SSF56059">
    <property type="entry name" value="Glutathione synthetase ATP-binding domain-like"/>
    <property type="match status" value="1"/>
</dbReference>
<dbReference type="InterPro" id="IPR005481">
    <property type="entry name" value="BC-like_N"/>
</dbReference>
<evidence type="ECO:0000256" key="2">
    <source>
        <dbReference type="ARBA" id="ARBA00022598"/>
    </source>
</evidence>
<comment type="cofactor">
    <cofactor evidence="1">
        <name>biotin</name>
        <dbReference type="ChEBI" id="CHEBI:57586"/>
    </cofactor>
</comment>
<dbReference type="Gene3D" id="3.30.1360.40">
    <property type="match status" value="1"/>
</dbReference>
<dbReference type="Gene3D" id="3.30.470.20">
    <property type="entry name" value="ATP-grasp fold, B domain"/>
    <property type="match status" value="1"/>
</dbReference>
<dbReference type="Pfam" id="PF00289">
    <property type="entry name" value="Biotin_carb_N"/>
    <property type="match status" value="1"/>
</dbReference>
<dbReference type="GO" id="GO:0016787">
    <property type="term" value="F:hydrolase activity"/>
    <property type="evidence" value="ECO:0007669"/>
    <property type="project" value="UniProtKB-KW"/>
</dbReference>
<feature type="coiled-coil region" evidence="8">
    <location>
        <begin position="1101"/>
        <end position="1128"/>
    </location>
</feature>
<evidence type="ECO:0000256" key="7">
    <source>
        <dbReference type="PROSITE-ProRule" id="PRU00409"/>
    </source>
</evidence>
<keyword evidence="2" id="KW-0436">Ligase</keyword>
<evidence type="ECO:0000259" key="10">
    <source>
        <dbReference type="PROSITE" id="PS50975"/>
    </source>
</evidence>
<comment type="caution">
    <text evidence="12">The sequence shown here is derived from an EMBL/GenBank/DDBJ whole genome shotgun (WGS) entry which is preliminary data.</text>
</comment>
<keyword evidence="13" id="KW-1185">Reference proteome</keyword>
<evidence type="ECO:0000256" key="8">
    <source>
        <dbReference type="SAM" id="Coils"/>
    </source>
</evidence>
<keyword evidence="3 7" id="KW-0547">Nucleotide-binding</keyword>
<dbReference type="InterPro" id="IPR003778">
    <property type="entry name" value="CT_A_B"/>
</dbReference>
<dbReference type="OrthoDB" id="196847at2759"/>
<dbReference type="Gene3D" id="2.40.50.100">
    <property type="match status" value="1"/>
</dbReference>
<proteinExistence type="predicted"/>
<dbReference type="InterPro" id="IPR000089">
    <property type="entry name" value="Biotin_lipoyl"/>
</dbReference>
<dbReference type="InterPro" id="IPR011764">
    <property type="entry name" value="Biotin_carboxylation_dom"/>
</dbReference>
<dbReference type="SMART" id="SM00797">
    <property type="entry name" value="AHS2"/>
    <property type="match status" value="1"/>
</dbReference>
<keyword evidence="4" id="KW-0378">Hydrolase</keyword>
<evidence type="ECO:0000256" key="1">
    <source>
        <dbReference type="ARBA" id="ARBA00001953"/>
    </source>
</evidence>
<dbReference type="Gene3D" id="2.40.100.10">
    <property type="entry name" value="Cyclophilin-like"/>
    <property type="match status" value="2"/>
</dbReference>
<dbReference type="SUPFAM" id="SSF160467">
    <property type="entry name" value="PH0987 N-terminal domain-like"/>
    <property type="match status" value="1"/>
</dbReference>
<dbReference type="InterPro" id="IPR005479">
    <property type="entry name" value="CPAse_ATP-bd"/>
</dbReference>
<evidence type="ECO:0000259" key="11">
    <source>
        <dbReference type="PROSITE" id="PS50979"/>
    </source>
</evidence>
<organism evidence="12 13">
    <name type="scientific">Ophiocordyceps australis</name>
    <dbReference type="NCBI Taxonomy" id="1399860"/>
    <lineage>
        <taxon>Eukaryota</taxon>
        <taxon>Fungi</taxon>
        <taxon>Dikarya</taxon>
        <taxon>Ascomycota</taxon>
        <taxon>Pezizomycotina</taxon>
        <taxon>Sordariomycetes</taxon>
        <taxon>Hypocreomycetidae</taxon>
        <taxon>Hypocreales</taxon>
        <taxon>Ophiocordycipitaceae</taxon>
        <taxon>Ophiocordyceps</taxon>
    </lineage>
</organism>
<feature type="domain" description="ATP-grasp" evidence="10">
    <location>
        <begin position="125"/>
        <end position="324"/>
    </location>
</feature>
<dbReference type="GO" id="GO:0046872">
    <property type="term" value="F:metal ion binding"/>
    <property type="evidence" value="ECO:0007669"/>
    <property type="project" value="InterPro"/>
</dbReference>
<dbReference type="GO" id="GO:0005524">
    <property type="term" value="F:ATP binding"/>
    <property type="evidence" value="ECO:0007669"/>
    <property type="project" value="UniProtKB-UniRule"/>
</dbReference>
<dbReference type="STRING" id="1399860.A0A2C5Y1T7"/>
<dbReference type="InterPro" id="IPR005482">
    <property type="entry name" value="Biotin_COase_C"/>
</dbReference>
<dbReference type="InterPro" id="IPR011054">
    <property type="entry name" value="Rudment_hybrid_motif"/>
</dbReference>
<feature type="domain" description="Biotin carboxylation" evidence="11">
    <location>
        <begin position="7"/>
        <end position="468"/>
    </location>
</feature>
<dbReference type="SMART" id="SM00796">
    <property type="entry name" value="AHS1"/>
    <property type="match status" value="1"/>
</dbReference>
<dbReference type="InterPro" id="IPR003833">
    <property type="entry name" value="CT_C_D"/>
</dbReference>
<dbReference type="SMART" id="SM00878">
    <property type="entry name" value="Biotin_carb_C"/>
    <property type="match status" value="1"/>
</dbReference>
<dbReference type="Proteomes" id="UP000226192">
    <property type="component" value="Unassembled WGS sequence"/>
</dbReference>
<evidence type="ECO:0008006" key="14">
    <source>
        <dbReference type="Google" id="ProtNLM"/>
    </source>
</evidence>
<evidence type="ECO:0000256" key="4">
    <source>
        <dbReference type="ARBA" id="ARBA00022801"/>
    </source>
</evidence>
<dbReference type="InterPro" id="IPR011761">
    <property type="entry name" value="ATP-grasp"/>
</dbReference>
<dbReference type="GO" id="GO:0016874">
    <property type="term" value="F:ligase activity"/>
    <property type="evidence" value="ECO:0007669"/>
    <property type="project" value="UniProtKB-KW"/>
</dbReference>
<dbReference type="SUPFAM" id="SSF51246">
    <property type="entry name" value="Rudiment single hybrid motif"/>
    <property type="match status" value="1"/>
</dbReference>
<dbReference type="CDD" id="cd06850">
    <property type="entry name" value="biotinyl_domain"/>
    <property type="match status" value="1"/>
</dbReference>
<sequence length="1242" mass="136316">MDNSYKNLHKLLIANRGEIACRLIRTAKKKGVRTVAIYSSSESAAKHVTAADEAYSLQGDARTSYLDGDQIITIAKNSGAQAIIPGYGFLSENANFARAVKAAGLVFIGPEPDVIEAFALKHKARQLAIRANVPVVPGSDGLVESEDAAVEAATQLGCYPVLLKATAGGGGMGLFVCHNEDELRSKFCTAQSRGSTLFGDSGVLLEQYIANGRHIEVQIFGNGIRDSIFLGERECSIQRRHQKLIEECPSPYVEQRPELRSRLRNAAVQLTSGYTYAGTVEFIVDESTGNFFFLEMNTRLQVEHGITELCRDIDIVEAMLDLADVVLACPIERQPKSDYGLTEATMQAEGKCQGHAIEVRLYAENPNRAFAPSPGLLQLVSWYEPPGSRIDSWVKAGTVISSDYDALLAKVMFHGARREEAIRGIHEMLSRSCVYGPCTNVDFLKAIVESDAFVRGETTIHFVDSFEFSSCGIDIRSGGSYTLVQDYPGRPGVGHGYGQAGPMDPIAFQVANILVGNDMGTEGLEITLDGPDMIFLSEALIAVCGPSIPAKLDGDDFELWTRVLVRAGQRLTLGKLPAHCRVYLAVYGGFLNVAEWLGSKATNPSITMGGYQGRRLRDGDFLQTVQASRIPRVKSLTMPQRLRPVYWDEWTLQVMAGPYETGFLTPQDIETVSQASWEVSHNSARAGVRLIGPRLEFARSDGGSGGSHPSNVVEYGYPVGGMSWTGDEPVISPVDSPNFGGFICSSTVVQADMWKVGQLRAGDRLYIRKISLEAALQQRRRHDAFLAALVDAVAAESWIDAIAFDGETLGSPFMTPGQDVIQLLHARDARPKVAYRAAGDDCLLIVYGDGGFDVNYKCRNAALMRLLEGNDCPTWLRKCIIDLVSCGDSLLIRYNGLKLSRADLVTYLCQAEEQLGDIRKLRLSNRRFRLPITFAHPKLTDLVERYQINQRSIASYLPDPLAFVAEANGLTTAQLKHLILNLESVVLGVGFIMALPVCLPVDPRQRLRSPKMNPSRTYTPAGTLAWGGSCIAPYLVDSPGGYMPLAMTIPGPDVFGPRPWLCDDMDVITFYEVTPSEYDRLLVKLQTGEYSLEVHDSFFDLEAHNRLLEETRAEVEAIEKKRGESQHRMAEREKKLLAKWLAAMAAERPKVDYESARAQDSQLELVEAPMNSNVWKIMVESGQRLKGGQLLASLEAMKMEINVNLDTRLDGCTLVDVLARPGDSVDAGKPIMLVRRPGNAAS</sequence>
<evidence type="ECO:0000256" key="5">
    <source>
        <dbReference type="ARBA" id="ARBA00022840"/>
    </source>
</evidence>
<evidence type="ECO:0000313" key="13">
    <source>
        <dbReference type="Proteomes" id="UP000226192"/>
    </source>
</evidence>
<accession>A0A2C5Y1T7</accession>
<keyword evidence="8" id="KW-0175">Coiled coil</keyword>
<dbReference type="Pfam" id="PF02785">
    <property type="entry name" value="Biotin_carb_C"/>
    <property type="match status" value="1"/>
</dbReference>